<dbReference type="PROSITE" id="PS50883">
    <property type="entry name" value="EAL"/>
    <property type="match status" value="1"/>
</dbReference>
<dbReference type="NCBIfam" id="TIGR00254">
    <property type="entry name" value="GGDEF"/>
    <property type="match status" value="1"/>
</dbReference>
<dbReference type="InterPro" id="IPR001633">
    <property type="entry name" value="EAL_dom"/>
</dbReference>
<dbReference type="SUPFAM" id="SSF55785">
    <property type="entry name" value="PYP-like sensor domain (PAS domain)"/>
    <property type="match status" value="1"/>
</dbReference>
<proteinExistence type="predicted"/>
<dbReference type="InterPro" id="IPR035965">
    <property type="entry name" value="PAS-like_dom_sf"/>
</dbReference>
<dbReference type="InterPro" id="IPR000014">
    <property type="entry name" value="PAS"/>
</dbReference>
<dbReference type="EMBL" id="SMAA01000010">
    <property type="protein sequence ID" value="TCS78390.1"/>
    <property type="molecule type" value="Genomic_DNA"/>
</dbReference>
<evidence type="ECO:0000313" key="3">
    <source>
        <dbReference type="EMBL" id="TCS78390.1"/>
    </source>
</evidence>
<dbReference type="Pfam" id="PF00990">
    <property type="entry name" value="GGDEF"/>
    <property type="match status" value="1"/>
</dbReference>
<dbReference type="InterPro" id="IPR029787">
    <property type="entry name" value="Nucleotide_cyclase"/>
</dbReference>
<feature type="domain" description="EAL" evidence="1">
    <location>
        <begin position="436"/>
        <end position="690"/>
    </location>
</feature>
<dbReference type="InterPro" id="IPR035919">
    <property type="entry name" value="EAL_sf"/>
</dbReference>
<dbReference type="SMART" id="SM00052">
    <property type="entry name" value="EAL"/>
    <property type="match status" value="1"/>
</dbReference>
<dbReference type="Proteomes" id="UP000295188">
    <property type="component" value="Unassembled WGS sequence"/>
</dbReference>
<dbReference type="CDD" id="cd01949">
    <property type="entry name" value="GGDEF"/>
    <property type="match status" value="1"/>
</dbReference>
<comment type="caution">
    <text evidence="3">The sequence shown here is derived from an EMBL/GenBank/DDBJ whole genome shotgun (WGS) entry which is preliminary data.</text>
</comment>
<dbReference type="RefSeq" id="WP_165874482.1">
    <property type="nucleotide sequence ID" value="NZ_SMAA01000010.1"/>
</dbReference>
<dbReference type="InterPro" id="IPR000160">
    <property type="entry name" value="GGDEF_dom"/>
</dbReference>
<dbReference type="Gene3D" id="3.30.450.20">
    <property type="entry name" value="PAS domain"/>
    <property type="match status" value="1"/>
</dbReference>
<accession>A0A4R3K6G5</accession>
<dbReference type="PROSITE" id="PS50887">
    <property type="entry name" value="GGDEF"/>
    <property type="match status" value="1"/>
</dbReference>
<sequence>MKSDQLLILTEKLITGFYNLGRVEDIVSLLACPVAELSSCHSSRYALGKKAVSDLLRKEYDCVKPCKIVDIRFYEENISAKDTTVRSDLVLYMHDNLVPQDYHIFFKYDTVQPQIAIRGLRIVAASNEINACFSHVCETVGDTHIAYDKNFEPNSIRQGHVIYAIGDKNDIHYHDKTFANILGYNRSLKLSAIDDLIAAGDIAAIRNEQKAQLRKNNTYQLRYKLKDRNNKPISVIESGYCMLKKENYFILNSIIIDISPLQKINEYFLTSLFYDDLTGIYNNETFYKKARILITENSDTVFEIMCVDVERFKIINEIFGKEAGNQLLRQIGRCLGDCLIKPLVYGRLYADKFALCYPSSKENRQQVMASLNKVAAEFKHNYKVILSFGVYVVSDKNIHISAMCDKANLALKKVKGHYLVACGEYDESMHQRLLDEQSFINGMNEALKNREFLFYLQPKYELAGGKIIGAEALVRWLHPQKGFIGPNRFIPIFEQNGFILNLDKYIWEEVCKLLRSWMDEGRQIQPISVNISRVDLYDNDLVGFFARLVKKYDVPPRLLELELTESAYIDNPEKIVEITQRLQEMGFIILMDDFGSGYSSLNMLKDVNVNVLKVDLKFLQNTNHNNRSGQILNSVVHMAKCLELPIIVEGVETLQQSEFLRSIGCNWVQGYYYSKPVPIETYEKLIEQMDGAKDVEESAEICHSQRRVQIEDFFNPNAKFNILFNSMTCCIGIYEFSKENLKLLRANASYFNVFRHDVEHFYATNKNIFEYVHRDDRANLRQTITKACQDGSVMDCSIRRYTAEGQLLHLLVHVNCIVKEDDCYIVYLALERIVHQNDICGEVQNVFNNMPVALGIFELCDGEVWVRQISKEFSKLTDYSPELFMKLTGGNMKNFLDKKNLAALKKAILSAYREKNTITLTEILTTRMHKRLIIKAAINVVKSNTGTLLCYMHVCGKFYKLRKSNYIS</sequence>
<evidence type="ECO:0000313" key="4">
    <source>
        <dbReference type="Proteomes" id="UP000295188"/>
    </source>
</evidence>
<dbReference type="Pfam" id="PF00563">
    <property type="entry name" value="EAL"/>
    <property type="match status" value="1"/>
</dbReference>
<dbReference type="PANTHER" id="PTHR33121:SF70">
    <property type="entry name" value="SIGNALING PROTEIN YKOW"/>
    <property type="match status" value="1"/>
</dbReference>
<gene>
    <name evidence="3" type="ORF">EDC37_11018</name>
</gene>
<dbReference type="PANTHER" id="PTHR33121">
    <property type="entry name" value="CYCLIC DI-GMP PHOSPHODIESTERASE PDEF"/>
    <property type="match status" value="1"/>
</dbReference>
<dbReference type="SUPFAM" id="SSF55073">
    <property type="entry name" value="Nucleotide cyclase"/>
    <property type="match status" value="1"/>
</dbReference>
<organism evidence="3 4">
    <name type="scientific">Pectinatus cerevisiiphilus</name>
    <dbReference type="NCBI Taxonomy" id="86956"/>
    <lineage>
        <taxon>Bacteria</taxon>
        <taxon>Bacillati</taxon>
        <taxon>Bacillota</taxon>
        <taxon>Negativicutes</taxon>
        <taxon>Selenomonadales</taxon>
        <taxon>Selenomonadaceae</taxon>
        <taxon>Pectinatus</taxon>
    </lineage>
</organism>
<feature type="domain" description="GGDEF" evidence="2">
    <location>
        <begin position="300"/>
        <end position="432"/>
    </location>
</feature>
<dbReference type="CDD" id="cd01948">
    <property type="entry name" value="EAL"/>
    <property type="match status" value="1"/>
</dbReference>
<dbReference type="InterPro" id="IPR043128">
    <property type="entry name" value="Rev_trsase/Diguanyl_cyclase"/>
</dbReference>
<dbReference type="InterPro" id="IPR050706">
    <property type="entry name" value="Cyclic-di-GMP_PDE-like"/>
</dbReference>
<dbReference type="Gene3D" id="3.30.70.270">
    <property type="match status" value="1"/>
</dbReference>
<reference evidence="3 4" key="1">
    <citation type="submission" date="2019-03" db="EMBL/GenBank/DDBJ databases">
        <title>Genomic Encyclopedia of Type Strains, Phase IV (KMG-IV): sequencing the most valuable type-strain genomes for metagenomic binning, comparative biology and taxonomic classification.</title>
        <authorList>
            <person name="Goeker M."/>
        </authorList>
    </citation>
    <scope>NUCLEOTIDE SEQUENCE [LARGE SCALE GENOMIC DNA]</scope>
    <source>
        <strain evidence="3 4">DSM 20467</strain>
    </source>
</reference>
<dbReference type="AlphaFoldDB" id="A0A4R3K6G5"/>
<dbReference type="CDD" id="cd00130">
    <property type="entry name" value="PAS"/>
    <property type="match status" value="1"/>
</dbReference>
<dbReference type="SMART" id="SM00267">
    <property type="entry name" value="GGDEF"/>
    <property type="match status" value="1"/>
</dbReference>
<evidence type="ECO:0000259" key="1">
    <source>
        <dbReference type="PROSITE" id="PS50883"/>
    </source>
</evidence>
<dbReference type="GO" id="GO:0071111">
    <property type="term" value="F:cyclic-guanylate-specific phosphodiesterase activity"/>
    <property type="evidence" value="ECO:0007669"/>
    <property type="project" value="InterPro"/>
</dbReference>
<evidence type="ECO:0000259" key="2">
    <source>
        <dbReference type="PROSITE" id="PS50887"/>
    </source>
</evidence>
<keyword evidence="4" id="KW-1185">Reference proteome</keyword>
<dbReference type="SUPFAM" id="SSF141868">
    <property type="entry name" value="EAL domain-like"/>
    <property type="match status" value="1"/>
</dbReference>
<protein>
    <submittedName>
        <fullName evidence="3">Diguanylate cyclase (GGDEF)-like protein</fullName>
    </submittedName>
</protein>
<dbReference type="Gene3D" id="3.20.20.450">
    <property type="entry name" value="EAL domain"/>
    <property type="match status" value="1"/>
</dbReference>
<name>A0A4R3K6G5_9FIRM</name>